<organism evidence="1">
    <name type="scientific">Tanacetum cinerariifolium</name>
    <name type="common">Dalmatian daisy</name>
    <name type="synonym">Chrysanthemum cinerariifolium</name>
    <dbReference type="NCBI Taxonomy" id="118510"/>
    <lineage>
        <taxon>Eukaryota</taxon>
        <taxon>Viridiplantae</taxon>
        <taxon>Streptophyta</taxon>
        <taxon>Embryophyta</taxon>
        <taxon>Tracheophyta</taxon>
        <taxon>Spermatophyta</taxon>
        <taxon>Magnoliopsida</taxon>
        <taxon>eudicotyledons</taxon>
        <taxon>Gunneridae</taxon>
        <taxon>Pentapetalae</taxon>
        <taxon>asterids</taxon>
        <taxon>campanulids</taxon>
        <taxon>Asterales</taxon>
        <taxon>Asteraceae</taxon>
        <taxon>Asteroideae</taxon>
        <taxon>Anthemideae</taxon>
        <taxon>Anthemidinae</taxon>
        <taxon>Tanacetum</taxon>
    </lineage>
</organism>
<comment type="caution">
    <text evidence="1">The sequence shown here is derived from an EMBL/GenBank/DDBJ whole genome shotgun (WGS) entry which is preliminary data.</text>
</comment>
<sequence>IDLEVSSKDRFEPYVPKGTDLEMDVDGVRSDGIGINPEIQAEIEECIAYVDSLRDRGIDARVLVEAIDRDEVEMGTKGPVKVRVDRVTHPVTTDDIPEPAQEEDSSAEKIDECIVYADALRDRWIDARVVVEAVDRDEVETGIRGLVEVKVDRVTHPVITDDILEPAQEEGVVEVTYETLEDLVQRFSLESSLES</sequence>
<proteinExistence type="predicted"/>
<dbReference type="EMBL" id="BKCJ011199367">
    <property type="protein sequence ID" value="GFD02642.1"/>
    <property type="molecule type" value="Genomic_DNA"/>
</dbReference>
<evidence type="ECO:0000313" key="1">
    <source>
        <dbReference type="EMBL" id="GFD02642.1"/>
    </source>
</evidence>
<protein>
    <submittedName>
        <fullName evidence="1">Uncharacterized protein</fullName>
    </submittedName>
</protein>
<accession>A0A699SX56</accession>
<name>A0A699SX56_TANCI</name>
<gene>
    <name evidence="1" type="ORF">Tci_874611</name>
</gene>
<feature type="non-terminal residue" evidence="1">
    <location>
        <position position="195"/>
    </location>
</feature>
<feature type="non-terminal residue" evidence="1">
    <location>
        <position position="1"/>
    </location>
</feature>
<reference evidence="1" key="1">
    <citation type="journal article" date="2019" name="Sci. Rep.">
        <title>Draft genome of Tanacetum cinerariifolium, the natural source of mosquito coil.</title>
        <authorList>
            <person name="Yamashiro T."/>
            <person name="Shiraishi A."/>
            <person name="Satake H."/>
            <person name="Nakayama K."/>
        </authorList>
    </citation>
    <scope>NUCLEOTIDE SEQUENCE</scope>
</reference>
<dbReference type="AlphaFoldDB" id="A0A699SX56"/>